<dbReference type="InterPro" id="IPR001789">
    <property type="entry name" value="Sig_transdc_resp-reg_receiver"/>
</dbReference>
<keyword evidence="1" id="KW-0805">Transcription regulation</keyword>
<dbReference type="PATRIC" id="fig|1227492.4.peg.289"/>
<evidence type="ECO:0000313" key="9">
    <source>
        <dbReference type="Proteomes" id="UP000011693"/>
    </source>
</evidence>
<dbReference type="Gene3D" id="1.10.10.10">
    <property type="entry name" value="Winged helix-like DNA-binding domain superfamily/Winged helix DNA-binding domain"/>
    <property type="match status" value="1"/>
</dbReference>
<dbReference type="SMART" id="SM00448">
    <property type="entry name" value="REC"/>
    <property type="match status" value="1"/>
</dbReference>
<feature type="domain" description="Response regulatory" evidence="6">
    <location>
        <begin position="141"/>
        <end position="254"/>
    </location>
</feature>
<dbReference type="InterPro" id="IPR011006">
    <property type="entry name" value="CheY-like_superfamily"/>
</dbReference>
<keyword evidence="3" id="KW-0804">Transcription</keyword>
<keyword evidence="2" id="KW-0238">DNA-binding</keyword>
<dbReference type="PANTHER" id="PTHR33204">
    <property type="entry name" value="TRANSCRIPTIONAL REGULATOR, MARR FAMILY"/>
    <property type="match status" value="1"/>
</dbReference>
<dbReference type="EMBL" id="AOIN01000008">
    <property type="protein sequence ID" value="ELZ06451.1"/>
    <property type="molecule type" value="Genomic_DNA"/>
</dbReference>
<dbReference type="CDD" id="cd00156">
    <property type="entry name" value="REC"/>
    <property type="match status" value="1"/>
</dbReference>
<feature type="compositionally biased region" description="Basic and acidic residues" evidence="5">
    <location>
        <begin position="300"/>
        <end position="311"/>
    </location>
</feature>
<dbReference type="InterPro" id="IPR036390">
    <property type="entry name" value="WH_DNA-bd_sf"/>
</dbReference>
<feature type="compositionally biased region" description="Low complexity" evidence="5">
    <location>
        <begin position="316"/>
        <end position="333"/>
    </location>
</feature>
<evidence type="ECO:0000256" key="1">
    <source>
        <dbReference type="ARBA" id="ARBA00023015"/>
    </source>
</evidence>
<evidence type="ECO:0000259" key="7">
    <source>
        <dbReference type="PROSITE" id="PS51118"/>
    </source>
</evidence>
<comment type="caution">
    <text evidence="8">The sequence shown here is derived from an EMBL/GenBank/DDBJ whole genome shotgun (WGS) entry which is preliminary data.</text>
</comment>
<keyword evidence="9" id="KW-1185">Reference proteome</keyword>
<evidence type="ECO:0000256" key="5">
    <source>
        <dbReference type="SAM" id="MobiDB-lite"/>
    </source>
</evidence>
<dbReference type="PROSITE" id="PS50110">
    <property type="entry name" value="RESPONSE_REGULATORY"/>
    <property type="match status" value="1"/>
</dbReference>
<dbReference type="PROSITE" id="PS51118">
    <property type="entry name" value="HTH_HXLR"/>
    <property type="match status" value="1"/>
</dbReference>
<sequence length="369" mass="40749">MFIIGGEYSNNRPTARSEDELPLVTAISHRRPMSHPPSPAESTALSILGTKWKPRLIVALAINDRLGFGDLKRELAGISGKVLSENLEELRDHNIVSRDVVQEQPRRVEYELTSAGRELYGVLESLADWDATYATERGRPTVLLAEDDPRLRELYALWLQTDYDVVTAADGKEALRLLDETIDVAVLARDLPTLDGPAIAAALETTSQRTPVAIVTSGNIFPDDVSIPADVLVRDPLSKTTLREIVGRLTRLRSESSIGRDVRARRNRLTFVERHLGPTVSATDAYQQVADELAALEQERAAAAESREPWRRLRSTADSNSDSDSDSASAATSRAQRPERERDHKRTHATGNSAEDTSTHNDSDGDENK</sequence>
<dbReference type="Pfam" id="PF00072">
    <property type="entry name" value="Response_reg"/>
    <property type="match status" value="1"/>
</dbReference>
<dbReference type="Pfam" id="PF01638">
    <property type="entry name" value="HxlR"/>
    <property type="match status" value="1"/>
</dbReference>
<comment type="caution">
    <text evidence="4">Lacks conserved residue(s) required for the propagation of feature annotation.</text>
</comment>
<name>M0B6B7_9EURY</name>
<feature type="region of interest" description="Disordered" evidence="5">
    <location>
        <begin position="300"/>
        <end position="369"/>
    </location>
</feature>
<dbReference type="InterPro" id="IPR002577">
    <property type="entry name" value="HTH_HxlR"/>
</dbReference>
<organism evidence="8 9">
    <name type="scientific">Natrialba chahannaoensis JCM 10990</name>
    <dbReference type="NCBI Taxonomy" id="1227492"/>
    <lineage>
        <taxon>Archaea</taxon>
        <taxon>Methanobacteriati</taxon>
        <taxon>Methanobacteriota</taxon>
        <taxon>Stenosarchaea group</taxon>
        <taxon>Halobacteria</taxon>
        <taxon>Halobacteriales</taxon>
        <taxon>Natrialbaceae</taxon>
        <taxon>Natrialba</taxon>
    </lineage>
</organism>
<dbReference type="GO" id="GO:0000160">
    <property type="term" value="P:phosphorelay signal transduction system"/>
    <property type="evidence" value="ECO:0007669"/>
    <property type="project" value="InterPro"/>
</dbReference>
<dbReference type="GO" id="GO:0003677">
    <property type="term" value="F:DNA binding"/>
    <property type="evidence" value="ECO:0007669"/>
    <property type="project" value="UniProtKB-KW"/>
</dbReference>
<evidence type="ECO:0000256" key="3">
    <source>
        <dbReference type="ARBA" id="ARBA00023163"/>
    </source>
</evidence>
<reference evidence="8 9" key="1">
    <citation type="journal article" date="2014" name="PLoS Genet.">
        <title>Phylogenetically driven sequencing of extremely halophilic archaea reveals strategies for static and dynamic osmo-response.</title>
        <authorList>
            <person name="Becker E.A."/>
            <person name="Seitzer P.M."/>
            <person name="Tritt A."/>
            <person name="Larsen D."/>
            <person name="Krusor M."/>
            <person name="Yao A.I."/>
            <person name="Wu D."/>
            <person name="Madern D."/>
            <person name="Eisen J.A."/>
            <person name="Darling A.E."/>
            <person name="Facciotti M.T."/>
        </authorList>
    </citation>
    <scope>NUCLEOTIDE SEQUENCE [LARGE SCALE GENOMIC DNA]</scope>
    <source>
        <strain evidence="8 9">JCM 10990</strain>
    </source>
</reference>
<proteinExistence type="predicted"/>
<dbReference type="Gene3D" id="3.40.50.2300">
    <property type="match status" value="1"/>
</dbReference>
<feature type="domain" description="HTH hxlR-type" evidence="7">
    <location>
        <begin position="38"/>
        <end position="138"/>
    </location>
</feature>
<protein>
    <submittedName>
        <fullName evidence="8">HxlR family transcriptional regulator</fullName>
    </submittedName>
</protein>
<accession>M0B6B7</accession>
<dbReference type="PANTHER" id="PTHR33204:SF18">
    <property type="entry name" value="TRANSCRIPTIONAL REGULATORY PROTEIN"/>
    <property type="match status" value="1"/>
</dbReference>
<evidence type="ECO:0000313" key="8">
    <source>
        <dbReference type="EMBL" id="ELZ06451.1"/>
    </source>
</evidence>
<evidence type="ECO:0000256" key="2">
    <source>
        <dbReference type="ARBA" id="ARBA00023125"/>
    </source>
</evidence>
<dbReference type="AlphaFoldDB" id="M0B6B7"/>
<dbReference type="SUPFAM" id="SSF46785">
    <property type="entry name" value="Winged helix' DNA-binding domain"/>
    <property type="match status" value="1"/>
</dbReference>
<evidence type="ECO:0000256" key="4">
    <source>
        <dbReference type="PROSITE-ProRule" id="PRU00169"/>
    </source>
</evidence>
<dbReference type="InterPro" id="IPR036388">
    <property type="entry name" value="WH-like_DNA-bd_sf"/>
</dbReference>
<dbReference type="STRING" id="1227492.C482_01485"/>
<feature type="compositionally biased region" description="Basic and acidic residues" evidence="5">
    <location>
        <begin position="357"/>
        <end position="369"/>
    </location>
</feature>
<dbReference type="SUPFAM" id="SSF52172">
    <property type="entry name" value="CheY-like"/>
    <property type="match status" value="1"/>
</dbReference>
<gene>
    <name evidence="8" type="ORF">C482_01485</name>
</gene>
<evidence type="ECO:0000259" key="6">
    <source>
        <dbReference type="PROSITE" id="PS50110"/>
    </source>
</evidence>
<dbReference type="Proteomes" id="UP000011693">
    <property type="component" value="Unassembled WGS sequence"/>
</dbReference>